<dbReference type="STRING" id="1168221.R7YTZ5"/>
<gene>
    <name evidence="7" type="ORF">W97_04630</name>
</gene>
<dbReference type="OrthoDB" id="2571985at2759"/>
<keyword evidence="5" id="KW-0812">Transmembrane</keyword>
<organism evidence="7 8">
    <name type="scientific">Coniosporium apollinis (strain CBS 100218)</name>
    <name type="common">Rock-inhabiting black yeast</name>
    <dbReference type="NCBI Taxonomy" id="1168221"/>
    <lineage>
        <taxon>Eukaryota</taxon>
        <taxon>Fungi</taxon>
        <taxon>Dikarya</taxon>
        <taxon>Ascomycota</taxon>
        <taxon>Pezizomycotina</taxon>
        <taxon>Dothideomycetes</taxon>
        <taxon>Dothideomycetes incertae sedis</taxon>
        <taxon>Coniosporium</taxon>
    </lineage>
</organism>
<keyword evidence="1" id="KW-0805">Transcription regulation</keyword>
<dbReference type="GO" id="GO:0000981">
    <property type="term" value="F:DNA-binding transcription factor activity, RNA polymerase II-specific"/>
    <property type="evidence" value="ECO:0007669"/>
    <property type="project" value="TreeGrafter"/>
</dbReference>
<accession>R7YTZ5</accession>
<dbReference type="EMBL" id="JH767573">
    <property type="protein sequence ID" value="EON65392.1"/>
    <property type="molecule type" value="Genomic_DNA"/>
</dbReference>
<name>R7YTZ5_CONA1</name>
<feature type="transmembrane region" description="Helical" evidence="5">
    <location>
        <begin position="363"/>
        <end position="382"/>
    </location>
</feature>
<evidence type="ECO:0000313" key="7">
    <source>
        <dbReference type="EMBL" id="EON65392.1"/>
    </source>
</evidence>
<evidence type="ECO:0000259" key="6">
    <source>
        <dbReference type="SMART" id="SM00906"/>
    </source>
</evidence>
<dbReference type="GO" id="GO:0000435">
    <property type="term" value="P:positive regulation of transcription from RNA polymerase II promoter by galactose"/>
    <property type="evidence" value="ECO:0007669"/>
    <property type="project" value="TreeGrafter"/>
</dbReference>
<dbReference type="InterPro" id="IPR051127">
    <property type="entry name" value="Fungal_SecMet_Regulators"/>
</dbReference>
<evidence type="ECO:0000256" key="3">
    <source>
        <dbReference type="ARBA" id="ARBA00023242"/>
    </source>
</evidence>
<evidence type="ECO:0000256" key="2">
    <source>
        <dbReference type="ARBA" id="ARBA00023163"/>
    </source>
</evidence>
<protein>
    <recommendedName>
        <fullName evidence="6">Xylanolytic transcriptional activator regulatory domain-containing protein</fullName>
    </recommendedName>
</protein>
<dbReference type="GO" id="GO:0008270">
    <property type="term" value="F:zinc ion binding"/>
    <property type="evidence" value="ECO:0007669"/>
    <property type="project" value="InterPro"/>
</dbReference>
<dbReference type="InterPro" id="IPR007219">
    <property type="entry name" value="XnlR_reg_dom"/>
</dbReference>
<dbReference type="Pfam" id="PF04082">
    <property type="entry name" value="Fungal_trans"/>
    <property type="match status" value="1"/>
</dbReference>
<dbReference type="PANTHER" id="PTHR47424:SF15">
    <property type="entry name" value="ZN(II)2CYS6 TRANSCRIPTION FACTOR (EUROFUNG)"/>
    <property type="match status" value="1"/>
</dbReference>
<keyword evidence="2" id="KW-0804">Transcription</keyword>
<dbReference type="AlphaFoldDB" id="R7YTZ5"/>
<dbReference type="PANTHER" id="PTHR47424">
    <property type="entry name" value="REGULATORY PROTEIN GAL4"/>
    <property type="match status" value="1"/>
</dbReference>
<dbReference type="HOGENOM" id="CLU_008137_1_0_1"/>
<keyword evidence="5" id="KW-0472">Membrane</keyword>
<reference evidence="8" key="1">
    <citation type="submission" date="2012-06" db="EMBL/GenBank/DDBJ databases">
        <title>The genome sequence of Coniosporium apollinis CBS 100218.</title>
        <authorList>
            <consortium name="The Broad Institute Genome Sequencing Platform"/>
            <person name="Cuomo C."/>
            <person name="Gorbushina A."/>
            <person name="Noack S."/>
            <person name="Walker B."/>
            <person name="Young S.K."/>
            <person name="Zeng Q."/>
            <person name="Gargeya S."/>
            <person name="Fitzgerald M."/>
            <person name="Haas B."/>
            <person name="Abouelleil A."/>
            <person name="Alvarado L."/>
            <person name="Arachchi H.M."/>
            <person name="Berlin A.M."/>
            <person name="Chapman S.B."/>
            <person name="Goldberg J."/>
            <person name="Griggs A."/>
            <person name="Gujja S."/>
            <person name="Hansen M."/>
            <person name="Howarth C."/>
            <person name="Imamovic A."/>
            <person name="Larimer J."/>
            <person name="McCowan C."/>
            <person name="Montmayeur A."/>
            <person name="Murphy C."/>
            <person name="Neiman D."/>
            <person name="Pearson M."/>
            <person name="Priest M."/>
            <person name="Roberts A."/>
            <person name="Saif S."/>
            <person name="Shea T."/>
            <person name="Sisk P."/>
            <person name="Sykes S."/>
            <person name="Wortman J."/>
            <person name="Nusbaum C."/>
            <person name="Birren B."/>
        </authorList>
    </citation>
    <scope>NUCLEOTIDE SEQUENCE [LARGE SCALE GENOMIC DNA]</scope>
    <source>
        <strain evidence="8">CBS 100218</strain>
    </source>
</reference>
<dbReference type="SMART" id="SM00906">
    <property type="entry name" value="Fungal_trans"/>
    <property type="match status" value="1"/>
</dbReference>
<dbReference type="CDD" id="cd12148">
    <property type="entry name" value="fungal_TF_MHR"/>
    <property type="match status" value="1"/>
</dbReference>
<dbReference type="RefSeq" id="XP_007780709.1">
    <property type="nucleotide sequence ID" value="XM_007782519.1"/>
</dbReference>
<keyword evidence="3" id="KW-0539">Nucleus</keyword>
<dbReference type="Proteomes" id="UP000016924">
    <property type="component" value="Unassembled WGS sequence"/>
</dbReference>
<dbReference type="GO" id="GO:0006351">
    <property type="term" value="P:DNA-templated transcription"/>
    <property type="evidence" value="ECO:0007669"/>
    <property type="project" value="InterPro"/>
</dbReference>
<sequence length="519" mass="58698">MSHSMPVAPREADLNPDRFHFRVARRFLDAYFSNIHHIQPLFEEEVFLARCEDLWFNRPGKQPLSFVALYYATLSLGSLVMTFENPEIYGADRFTWSRKLFNDALAVVIRLGTATDAEMVQCFYMMSKICQHELNPHVAYLYSGQAARTSLAIGINRSPISLDAADPRASTAASKTWWAVYCLDIQTSFALGRPDSLGPDQYHTQYLPTATSGASISSPHVLQIVPCMVGLSRIMRKVALDLYTQPCEMEQQLHRAKALDAQLEHWLEQVPSHLRSEHQSGSDLCLKPRRLASYTKKQSVVLRLRYLNLRMVIHAVFMIDAKTARSEEAAFLRECQCRCIQSAEGAIDLMYSTFCTDDYFQTWWYNSTYTLFAVSILLAVVFRQLARTQQALKNLFAHIDRAIVVLEAMDDCLVARNAAAIIKRTLARARKVPQPALVAQQSSSSQDADLNGALRPPVNAEHQTESDNVDILLQSHAMDGDDLGENVGDLDWLSTYPFDDTQQALFWTEWAHEIDTLGT</sequence>
<dbReference type="GeneID" id="19901941"/>
<dbReference type="eggNOG" id="ENOG502SJ6U">
    <property type="taxonomic scope" value="Eukaryota"/>
</dbReference>
<dbReference type="GO" id="GO:0005634">
    <property type="term" value="C:nucleus"/>
    <property type="evidence" value="ECO:0007669"/>
    <property type="project" value="TreeGrafter"/>
</dbReference>
<feature type="domain" description="Xylanolytic transcriptional activator regulatory" evidence="6">
    <location>
        <begin position="139"/>
        <end position="214"/>
    </location>
</feature>
<proteinExistence type="predicted"/>
<evidence type="ECO:0000313" key="8">
    <source>
        <dbReference type="Proteomes" id="UP000016924"/>
    </source>
</evidence>
<feature type="region of interest" description="Disordered" evidence="4">
    <location>
        <begin position="438"/>
        <end position="465"/>
    </location>
</feature>
<evidence type="ECO:0000256" key="1">
    <source>
        <dbReference type="ARBA" id="ARBA00023015"/>
    </source>
</evidence>
<evidence type="ECO:0000256" key="4">
    <source>
        <dbReference type="SAM" id="MobiDB-lite"/>
    </source>
</evidence>
<evidence type="ECO:0000256" key="5">
    <source>
        <dbReference type="SAM" id="Phobius"/>
    </source>
</evidence>
<keyword evidence="5" id="KW-1133">Transmembrane helix</keyword>
<dbReference type="GO" id="GO:0000978">
    <property type="term" value="F:RNA polymerase II cis-regulatory region sequence-specific DNA binding"/>
    <property type="evidence" value="ECO:0007669"/>
    <property type="project" value="TreeGrafter"/>
</dbReference>
<keyword evidence="8" id="KW-1185">Reference proteome</keyword>